<reference evidence="2" key="1">
    <citation type="submission" date="2019-05" db="EMBL/GenBank/DDBJ databases">
        <title>Annotation for the trematode Paragonimus heterotremus.</title>
        <authorList>
            <person name="Choi Y.-J."/>
        </authorList>
    </citation>
    <scope>NUCLEOTIDE SEQUENCE</scope>
    <source>
        <strain evidence="2">LC</strain>
    </source>
</reference>
<keyword evidence="3" id="KW-1185">Reference proteome</keyword>
<feature type="region of interest" description="Disordered" evidence="1">
    <location>
        <begin position="854"/>
        <end position="914"/>
    </location>
</feature>
<feature type="compositionally biased region" description="Polar residues" evidence="1">
    <location>
        <begin position="888"/>
        <end position="914"/>
    </location>
</feature>
<feature type="compositionally biased region" description="Acidic residues" evidence="1">
    <location>
        <begin position="315"/>
        <end position="328"/>
    </location>
</feature>
<feature type="compositionally biased region" description="Basic and acidic residues" evidence="1">
    <location>
        <begin position="511"/>
        <end position="520"/>
    </location>
</feature>
<feature type="region of interest" description="Disordered" evidence="1">
    <location>
        <begin position="73"/>
        <end position="127"/>
    </location>
</feature>
<feature type="region of interest" description="Disordered" evidence="1">
    <location>
        <begin position="150"/>
        <end position="170"/>
    </location>
</feature>
<evidence type="ECO:0000313" key="3">
    <source>
        <dbReference type="Proteomes" id="UP000748531"/>
    </source>
</evidence>
<feature type="region of interest" description="Disordered" evidence="1">
    <location>
        <begin position="795"/>
        <end position="815"/>
    </location>
</feature>
<accession>A0A8J4SMF3</accession>
<feature type="compositionally biased region" description="Polar residues" evidence="1">
    <location>
        <begin position="102"/>
        <end position="115"/>
    </location>
</feature>
<dbReference type="EMBL" id="LUCH01005026">
    <property type="protein sequence ID" value="KAF5398417.1"/>
    <property type="molecule type" value="Genomic_DNA"/>
</dbReference>
<sequence>MLSELSTIDELVQSLTKAVKNPEQLMEDAESVLFRAGRGELSRSNNVKSWYDSDNSSGLIAAATAALFANHDHTRAGSSDTDSGRLTMDANPLERKPDDQLDNCSLSSSTQSQLNADGVGTYHDSILPGHGNHNSNYRYLSVGDGTSLSLGGVSSHSSSESSGGNPGYGSTRISLGVHVMPGLTEPPNAFGGSVPFRPFGSTVGFIKSGLGPTHSAGDNPLATSCLLPTTTPHQVDMDESQFRTLCRPGHCRTSSANVFSTGIIMPQQSGQPDPKPHSINTGSPQLTKSETNLIHLPNPNSRPIVDQNWLRDCDNNDEEDEDDDDEEEHTSSAEDGNADEGDEVGDVSQFDLSRTQRNQLGPSTVQTPDEEGGEYVEVQGELNQCTPGALLVNQTRHGLSNMDAAAGLNFGRHTISSAYERGGTAGNRSSLSNLAFNPPIGKSSSKDSGVDSSTVLYPNQALPPPVYTNLNQLAHAAQRKFSIPQIPSSVTVNGSSHSPAPSSPYRTVVDDRLTPGRHPSENTTHPCSPSTGRFQPNVYESSAIQSVPHTLMTLASAPTLSTGFTARRVITNSPGSSSTGIDPFSVELDELDKLGGAVNPVSRAHASFDSLPRLRSPVHHRSSLLTFPKASTPPPSSLSSPYLSGLSPRSFNCMSLNLATHLNSCQPSFNLSLCASSSQETLSNSSKFDIQQCHLNTVSLNATSLLRKNSHVLPGQANVSSVFSFQSASEHTEPSSPLPVPPLTVSVHGSTVELACRTSPISPTFNSHSRGPPISPKPARLRELLAGELLGTRRRTTQGRVPPPPAPVRRSSMLRSSCSSLSDLESRIPADLRRATLQTGPVFSSCFPGSSNASSLTMASSTTSESQPSANGNRLASVNHAGRLGYSGDSQLSSEDANRLPVSTSTGPVSTIGQTMATRPSSVIQTGATAFPSSAPTTVSWHANAGSSQTAGMSRAAFIRTTLVIVFPDAHLILETQCIYASRSIYQI</sequence>
<feature type="region of interest" description="Disordered" evidence="1">
    <location>
        <begin position="511"/>
        <end position="535"/>
    </location>
</feature>
<feature type="compositionally biased region" description="Low complexity" evidence="1">
    <location>
        <begin position="150"/>
        <end position="163"/>
    </location>
</feature>
<evidence type="ECO:0000256" key="1">
    <source>
        <dbReference type="SAM" id="MobiDB-lite"/>
    </source>
</evidence>
<dbReference type="OrthoDB" id="10061327at2759"/>
<feature type="region of interest" description="Disordered" evidence="1">
    <location>
        <begin position="264"/>
        <end position="345"/>
    </location>
</feature>
<feature type="compositionally biased region" description="Acidic residues" evidence="1">
    <location>
        <begin position="336"/>
        <end position="345"/>
    </location>
</feature>
<proteinExistence type="predicted"/>
<feature type="compositionally biased region" description="Polar residues" evidence="1">
    <location>
        <begin position="521"/>
        <end position="535"/>
    </location>
</feature>
<evidence type="ECO:0000313" key="2">
    <source>
        <dbReference type="EMBL" id="KAF5398417.1"/>
    </source>
</evidence>
<dbReference type="AlphaFoldDB" id="A0A8J4SMF3"/>
<gene>
    <name evidence="2" type="ORF">PHET_08528</name>
</gene>
<comment type="caution">
    <text evidence="2">The sequence shown here is derived from an EMBL/GenBank/DDBJ whole genome shotgun (WGS) entry which is preliminary data.</text>
</comment>
<dbReference type="Proteomes" id="UP000748531">
    <property type="component" value="Unassembled WGS sequence"/>
</dbReference>
<feature type="region of interest" description="Disordered" evidence="1">
    <location>
        <begin position="436"/>
        <end position="456"/>
    </location>
</feature>
<feature type="compositionally biased region" description="Polar residues" evidence="1">
    <location>
        <begin position="867"/>
        <end position="876"/>
    </location>
</feature>
<organism evidence="2 3">
    <name type="scientific">Paragonimus heterotremus</name>
    <dbReference type="NCBI Taxonomy" id="100268"/>
    <lineage>
        <taxon>Eukaryota</taxon>
        <taxon>Metazoa</taxon>
        <taxon>Spiralia</taxon>
        <taxon>Lophotrochozoa</taxon>
        <taxon>Platyhelminthes</taxon>
        <taxon>Trematoda</taxon>
        <taxon>Digenea</taxon>
        <taxon>Plagiorchiida</taxon>
        <taxon>Troglotremata</taxon>
        <taxon>Troglotrematidae</taxon>
        <taxon>Paragonimus</taxon>
    </lineage>
</organism>
<feature type="compositionally biased region" description="Polar residues" evidence="1">
    <location>
        <begin position="278"/>
        <end position="292"/>
    </location>
</feature>
<feature type="compositionally biased region" description="Low complexity" evidence="1">
    <location>
        <begin position="854"/>
        <end position="866"/>
    </location>
</feature>
<protein>
    <submittedName>
        <fullName evidence="2">Uncharacterized protein</fullName>
    </submittedName>
</protein>
<name>A0A8J4SMF3_9TREM</name>